<proteinExistence type="predicted"/>
<feature type="region of interest" description="Disordered" evidence="2">
    <location>
        <begin position="380"/>
        <end position="419"/>
    </location>
</feature>
<feature type="region of interest" description="Disordered" evidence="2">
    <location>
        <begin position="454"/>
        <end position="489"/>
    </location>
</feature>
<name>A0A0D6R2I5_ARACU</name>
<dbReference type="Pfam" id="PF06273">
    <property type="entry name" value="eIF-4B"/>
    <property type="match status" value="1"/>
</dbReference>
<feature type="region of interest" description="Disordered" evidence="2">
    <location>
        <begin position="546"/>
        <end position="606"/>
    </location>
</feature>
<feature type="compositionally biased region" description="Basic and acidic residues" evidence="2">
    <location>
        <begin position="584"/>
        <end position="606"/>
    </location>
</feature>
<feature type="compositionally biased region" description="Basic and acidic residues" evidence="2">
    <location>
        <begin position="167"/>
        <end position="178"/>
    </location>
</feature>
<dbReference type="GO" id="GO:0003729">
    <property type="term" value="F:mRNA binding"/>
    <property type="evidence" value="ECO:0007669"/>
    <property type="project" value="TreeGrafter"/>
</dbReference>
<organism evidence="3">
    <name type="scientific">Araucaria cunninghamii</name>
    <name type="common">Hoop pine</name>
    <name type="synonym">Moreton Bay pine</name>
    <dbReference type="NCBI Taxonomy" id="56994"/>
    <lineage>
        <taxon>Eukaryota</taxon>
        <taxon>Viridiplantae</taxon>
        <taxon>Streptophyta</taxon>
        <taxon>Embryophyta</taxon>
        <taxon>Tracheophyta</taxon>
        <taxon>Spermatophyta</taxon>
        <taxon>Pinopsida</taxon>
        <taxon>Pinidae</taxon>
        <taxon>Conifers II</taxon>
        <taxon>Araucariales</taxon>
        <taxon>Araucariaceae</taxon>
        <taxon>Araucaria</taxon>
    </lineage>
</organism>
<evidence type="ECO:0000313" key="3">
    <source>
        <dbReference type="EMBL" id="JAG96115.1"/>
    </source>
</evidence>
<keyword evidence="1" id="KW-0175">Coiled coil</keyword>
<reference evidence="3" key="1">
    <citation type="submission" date="2015-03" db="EMBL/GenBank/DDBJ databases">
        <title>A transcriptome of Araucaria cunninghamii, an australian fine timber species.</title>
        <authorList>
            <person name="Jing Yi C.J.Y."/>
            <person name="Yin San L.Y.S."/>
            <person name="Abdul Karim S.S."/>
            <person name="Wan Azmi N.N."/>
            <person name="Hercus R.R."/>
            <person name="Croft L.L."/>
        </authorList>
    </citation>
    <scope>NUCLEOTIDE SEQUENCE</scope>
    <source>
        <strain evidence="3">MI0301</strain>
        <tissue evidence="3">Leaf</tissue>
    </source>
</reference>
<feature type="region of interest" description="Disordered" evidence="2">
    <location>
        <begin position="1"/>
        <end position="24"/>
    </location>
</feature>
<dbReference type="InterPro" id="IPR010433">
    <property type="entry name" value="EIF-4B_pln"/>
</dbReference>
<evidence type="ECO:0000256" key="1">
    <source>
        <dbReference type="SAM" id="Coils"/>
    </source>
</evidence>
<accession>A0A0D6R2I5</accession>
<dbReference type="GO" id="GO:0003743">
    <property type="term" value="F:translation initiation factor activity"/>
    <property type="evidence" value="ECO:0007669"/>
    <property type="project" value="InterPro"/>
</dbReference>
<dbReference type="PANTHER" id="PTHR32091">
    <property type="entry name" value="EUKARYOTIC TRANSLATION INITIATION FACTOR 4B"/>
    <property type="match status" value="1"/>
</dbReference>
<evidence type="ECO:0000256" key="2">
    <source>
        <dbReference type="SAM" id="MobiDB-lite"/>
    </source>
</evidence>
<feature type="compositionally biased region" description="Basic and acidic residues" evidence="2">
    <location>
        <begin position="89"/>
        <end position="116"/>
    </location>
</feature>
<feature type="compositionally biased region" description="Basic and acidic residues" evidence="2">
    <location>
        <begin position="381"/>
        <end position="397"/>
    </location>
</feature>
<protein>
    <submittedName>
        <fullName evidence="3">Uncharacterized protein</fullName>
    </submittedName>
</protein>
<feature type="region of interest" description="Disordered" evidence="2">
    <location>
        <begin position="85"/>
        <end position="280"/>
    </location>
</feature>
<feature type="compositionally biased region" description="Basic and acidic residues" evidence="2">
    <location>
        <begin position="198"/>
        <end position="242"/>
    </location>
</feature>
<feature type="coiled-coil region" evidence="1">
    <location>
        <begin position="312"/>
        <end position="370"/>
    </location>
</feature>
<dbReference type="AlphaFoldDB" id="A0A0D6R2I5"/>
<sequence length="606" mass="67821">MTRSLGGVGAWAEEAEREEAEREEAQKILQQQRQAEAEAAAAVNVSKARRKKNPTYSISEVTTGQYVGHGGRSRALPDVRICPFTDRNTLPDRRAGAGSEQIERKREVVHASRADQVDDWSSGKKASAVYSAGESKSDRRRFPSQDARVVEPSVPSSSQDECEQTEVADRQRQARVRSDPFAGARPREDVLAGKGKHKEREGELDKVKEKETDGDGISAEDKVSGVVEEVVREEKNRVEERPSSSSSTSASRPPIFRGPEAESRGIPQKKKVNPFGEARPREDLLLERGLDWRKIDLALEHRAVDRPESERERKLKEEIRMLENLVKNHKDGDCGTTIERTGQILDKEHVENIRAQLMQKESELQELTLALDDMVRFPQKQVDRPSSRSGHTDHPDKMAVGSEQTDSSKAYNPGRLGTLPLSREITREYDYERLSFSSRDMDISQGVEAAKHGGMIRGYDPSDFRGAGIDRPRSRSGSGDFPGGYDVNRPGVHTRLAGFATPSDSGCTDANPGYNDFYQGNGSEREQFNSGHVNFRRGYIPERLDSRSHRNNIPQGYDMEKSSSGSWHSDEREYGSERSGLGAWHDDEFICESERPRAGSRQGDVR</sequence>
<feature type="compositionally biased region" description="Basic and acidic residues" evidence="2">
    <location>
        <begin position="460"/>
        <end position="473"/>
    </location>
</feature>
<dbReference type="EMBL" id="GCKF01038522">
    <property type="protein sequence ID" value="JAG96115.1"/>
    <property type="molecule type" value="Transcribed_RNA"/>
</dbReference>
<dbReference type="PANTHER" id="PTHR32091:SF17">
    <property type="entry name" value="EUKARYOTIC TRANSLATION INITIATION FACTOR 4B3"/>
    <property type="match status" value="1"/>
</dbReference>